<dbReference type="GO" id="GO:0005524">
    <property type="term" value="F:ATP binding"/>
    <property type="evidence" value="ECO:0007669"/>
    <property type="project" value="UniProtKB-UniRule"/>
</dbReference>
<dbReference type="GO" id="GO:0008652">
    <property type="term" value="P:amino acid biosynthetic process"/>
    <property type="evidence" value="ECO:0007669"/>
    <property type="project" value="UniProtKB-KW"/>
</dbReference>
<dbReference type="GO" id="GO:0005737">
    <property type="term" value="C:cytoplasm"/>
    <property type="evidence" value="ECO:0007669"/>
    <property type="project" value="UniProtKB-SubCell"/>
</dbReference>
<evidence type="ECO:0000259" key="18">
    <source>
        <dbReference type="Pfam" id="PF24621"/>
    </source>
</evidence>
<evidence type="ECO:0000256" key="13">
    <source>
        <dbReference type="ARBA" id="ARBA00023239"/>
    </source>
</evidence>
<keyword evidence="13 19" id="KW-0456">Lyase</keyword>
<dbReference type="InterPro" id="IPR050071">
    <property type="entry name" value="Dehydroquinate_synthase"/>
</dbReference>
<comment type="subcellular location">
    <subcellularLocation>
        <location evidence="16">Cytoplasm</location>
    </subcellularLocation>
</comment>
<feature type="binding site" evidence="16">
    <location>
        <position position="169"/>
    </location>
    <ligand>
        <name>ATP</name>
        <dbReference type="ChEBI" id="CHEBI:30616"/>
    </ligand>
</feature>
<dbReference type="SUPFAM" id="SSF52540">
    <property type="entry name" value="P-loop containing nucleoside triphosphate hydrolases"/>
    <property type="match status" value="1"/>
</dbReference>
<comment type="catalytic activity">
    <reaction evidence="15 16">
        <text>shikimate + ATP = 3-phosphoshikimate + ADP + H(+)</text>
        <dbReference type="Rhea" id="RHEA:13121"/>
        <dbReference type="ChEBI" id="CHEBI:15378"/>
        <dbReference type="ChEBI" id="CHEBI:30616"/>
        <dbReference type="ChEBI" id="CHEBI:36208"/>
        <dbReference type="ChEBI" id="CHEBI:145989"/>
        <dbReference type="ChEBI" id="CHEBI:456216"/>
        <dbReference type="EC" id="2.7.1.71"/>
    </reaction>
</comment>
<comment type="catalytic activity">
    <reaction evidence="1">
        <text>7-phospho-2-dehydro-3-deoxy-D-arabino-heptonate = 3-dehydroquinate + phosphate</text>
        <dbReference type="Rhea" id="RHEA:21968"/>
        <dbReference type="ChEBI" id="CHEBI:32364"/>
        <dbReference type="ChEBI" id="CHEBI:43474"/>
        <dbReference type="ChEBI" id="CHEBI:58394"/>
        <dbReference type="EC" id="4.2.3.4"/>
    </reaction>
</comment>
<accession>U2R1L6</accession>
<dbReference type="PRINTS" id="PR01100">
    <property type="entry name" value="SHIKIMTKNASE"/>
</dbReference>
<dbReference type="Gene3D" id="1.20.1090.10">
    <property type="entry name" value="Dehydroquinate synthase-like - alpha domain"/>
    <property type="match status" value="1"/>
</dbReference>
<keyword evidence="11" id="KW-0520">NAD</keyword>
<dbReference type="GO" id="GO:0000287">
    <property type="term" value="F:magnesium ion binding"/>
    <property type="evidence" value="ECO:0007669"/>
    <property type="project" value="UniProtKB-UniRule"/>
</dbReference>
<dbReference type="HAMAP" id="MF_00109">
    <property type="entry name" value="Shikimate_kinase"/>
    <property type="match status" value="1"/>
</dbReference>
<keyword evidence="16" id="KW-0460">Magnesium</keyword>
<evidence type="ECO:0000256" key="9">
    <source>
        <dbReference type="ARBA" id="ARBA00022777"/>
    </source>
</evidence>
<evidence type="ECO:0000256" key="3">
    <source>
        <dbReference type="ARBA" id="ARBA00004661"/>
    </source>
</evidence>
<keyword evidence="7 16" id="KW-0808">Transferase</keyword>
<evidence type="ECO:0000256" key="8">
    <source>
        <dbReference type="ARBA" id="ARBA00022741"/>
    </source>
</evidence>
<feature type="binding site" evidence="16">
    <location>
        <position position="51"/>
    </location>
    <ligand>
        <name>substrate</name>
    </ligand>
</feature>
<feature type="binding site" evidence="16">
    <location>
        <position position="97"/>
    </location>
    <ligand>
        <name>substrate</name>
    </ligand>
</feature>
<dbReference type="CDD" id="cd00464">
    <property type="entry name" value="SK"/>
    <property type="match status" value="1"/>
</dbReference>
<name>U2R1L6_9ACTN</name>
<dbReference type="NCBIfam" id="TIGR01357">
    <property type="entry name" value="aroB"/>
    <property type="match status" value="1"/>
</dbReference>
<comment type="pathway">
    <text evidence="4 16">Metabolic intermediate biosynthesis; chorismate biosynthesis; chorismate from D-erythrose 4-phosphate and phosphoenolpyruvate: step 5/7.</text>
</comment>
<feature type="domain" description="3-dehydroquinate synthase C-terminal" evidence="18">
    <location>
        <begin position="382"/>
        <end position="525"/>
    </location>
</feature>
<evidence type="ECO:0000256" key="7">
    <source>
        <dbReference type="ARBA" id="ARBA00022679"/>
    </source>
</evidence>
<dbReference type="Gene3D" id="3.40.50.1970">
    <property type="match status" value="1"/>
</dbReference>
<keyword evidence="6 16" id="KW-0028">Amino-acid biosynthesis</keyword>
<comment type="function">
    <text evidence="16">Catalyzes the specific phosphorylation of the 3-hydroxyl group of shikimic acid using ATP as a cosubstrate.</text>
</comment>
<feature type="binding site" evidence="16">
    <location>
        <position position="75"/>
    </location>
    <ligand>
        <name>substrate</name>
    </ligand>
</feature>
<keyword evidence="12 16" id="KW-0057">Aromatic amino acid biosynthesis</keyword>
<dbReference type="EMBL" id="ACVN02000030">
    <property type="protein sequence ID" value="ERK62404.1"/>
    <property type="molecule type" value="Genomic_DNA"/>
</dbReference>
<evidence type="ECO:0000256" key="12">
    <source>
        <dbReference type="ARBA" id="ARBA00023141"/>
    </source>
</evidence>
<dbReference type="EC" id="2.7.1.71" evidence="16"/>
<evidence type="ECO:0000313" key="19">
    <source>
        <dbReference type="EMBL" id="ERK62404.1"/>
    </source>
</evidence>
<evidence type="ECO:0000256" key="5">
    <source>
        <dbReference type="ARBA" id="ARBA00022490"/>
    </source>
</evidence>
<feature type="binding site" evidence="16">
    <location>
        <position position="33"/>
    </location>
    <ligand>
        <name>Mg(2+)</name>
        <dbReference type="ChEBI" id="CHEBI:18420"/>
    </ligand>
</feature>
<dbReference type="GO" id="GO:0009073">
    <property type="term" value="P:aromatic amino acid family biosynthetic process"/>
    <property type="evidence" value="ECO:0007669"/>
    <property type="project" value="UniProtKB-KW"/>
</dbReference>
<evidence type="ECO:0000256" key="15">
    <source>
        <dbReference type="ARBA" id="ARBA00048567"/>
    </source>
</evidence>
<dbReference type="Gene3D" id="3.40.50.300">
    <property type="entry name" value="P-loop containing nucleotide triphosphate hydrolases"/>
    <property type="match status" value="1"/>
</dbReference>
<feature type="binding site" evidence="16">
    <location>
        <position position="134"/>
    </location>
    <ligand>
        <name>ATP</name>
        <dbReference type="ChEBI" id="CHEBI:30616"/>
    </ligand>
</feature>
<dbReference type="InterPro" id="IPR027417">
    <property type="entry name" value="P-loop_NTPase"/>
</dbReference>
<dbReference type="Pfam" id="PF01761">
    <property type="entry name" value="DHQ_synthase"/>
    <property type="match status" value="1"/>
</dbReference>
<keyword evidence="8 16" id="KW-0547">Nucleotide-binding</keyword>
<keyword evidence="14" id="KW-0511">Multifunctional enzyme</keyword>
<comment type="cofactor">
    <cofactor evidence="2">
        <name>NAD(+)</name>
        <dbReference type="ChEBI" id="CHEBI:57540"/>
    </cofactor>
</comment>
<dbReference type="OrthoDB" id="9806583at2"/>
<dbReference type="PANTHER" id="PTHR43622:SF7">
    <property type="entry name" value="3-DEHYDROQUINATE SYNTHASE, CHLOROPLASTIC"/>
    <property type="match status" value="1"/>
</dbReference>
<dbReference type="GeneID" id="95361092"/>
<evidence type="ECO:0000256" key="14">
    <source>
        <dbReference type="ARBA" id="ARBA00023268"/>
    </source>
</evidence>
<dbReference type="InterPro" id="IPR000623">
    <property type="entry name" value="Shikimate_kinase/TSH1"/>
</dbReference>
<dbReference type="UniPathway" id="UPA00053">
    <property type="reaction ID" value="UER00088"/>
</dbReference>
<evidence type="ECO:0000256" key="6">
    <source>
        <dbReference type="ARBA" id="ARBA00022605"/>
    </source>
</evidence>
<evidence type="ECO:0000256" key="10">
    <source>
        <dbReference type="ARBA" id="ARBA00022840"/>
    </source>
</evidence>
<dbReference type="Proteomes" id="UP000017052">
    <property type="component" value="Unassembled WGS sequence"/>
</dbReference>
<keyword evidence="20" id="KW-1185">Reference proteome</keyword>
<evidence type="ECO:0000259" key="17">
    <source>
        <dbReference type="Pfam" id="PF01761"/>
    </source>
</evidence>
<evidence type="ECO:0000256" key="16">
    <source>
        <dbReference type="HAMAP-Rule" id="MF_00109"/>
    </source>
</evidence>
<dbReference type="Pfam" id="PF01202">
    <property type="entry name" value="SKI"/>
    <property type="match status" value="1"/>
</dbReference>
<keyword evidence="9 16" id="KW-0418">Kinase</keyword>
<evidence type="ECO:0000256" key="1">
    <source>
        <dbReference type="ARBA" id="ARBA00001393"/>
    </source>
</evidence>
<comment type="subunit">
    <text evidence="16">Monomer.</text>
</comment>
<dbReference type="InterPro" id="IPR031322">
    <property type="entry name" value="Shikimate/glucono_kinase"/>
</dbReference>
<comment type="similarity">
    <text evidence="16">Belongs to the shikimate kinase family.</text>
</comment>
<dbReference type="CDD" id="cd08195">
    <property type="entry name" value="DHQS"/>
    <property type="match status" value="1"/>
</dbReference>
<dbReference type="PANTHER" id="PTHR43622">
    <property type="entry name" value="3-DEHYDROQUINATE SYNTHASE"/>
    <property type="match status" value="1"/>
</dbReference>
<evidence type="ECO:0000313" key="20">
    <source>
        <dbReference type="Proteomes" id="UP000017052"/>
    </source>
</evidence>
<keyword evidence="16" id="KW-0479">Metal-binding</keyword>
<gene>
    <name evidence="19" type="primary">aroB_1</name>
    <name evidence="16" type="synonym">aroK</name>
    <name evidence="19" type="ORF">HMPREF0682_2926</name>
</gene>
<organism evidence="19 20">
    <name type="scientific">Propionibacterium acidifaciens F0233</name>
    <dbReference type="NCBI Taxonomy" id="553198"/>
    <lineage>
        <taxon>Bacteria</taxon>
        <taxon>Bacillati</taxon>
        <taxon>Actinomycetota</taxon>
        <taxon>Actinomycetes</taxon>
        <taxon>Propionibacteriales</taxon>
        <taxon>Propionibacteriaceae</taxon>
        <taxon>Propionibacterium</taxon>
    </lineage>
</organism>
<dbReference type="GO" id="GO:0004765">
    <property type="term" value="F:shikimate kinase activity"/>
    <property type="evidence" value="ECO:0007669"/>
    <property type="project" value="UniProtKB-UniRule"/>
</dbReference>
<dbReference type="PROSITE" id="PS01128">
    <property type="entry name" value="SHIKIMATE_KINASE"/>
    <property type="match status" value="1"/>
</dbReference>
<feature type="binding site" evidence="16">
    <location>
        <begin position="29"/>
        <end position="34"/>
    </location>
    <ligand>
        <name>ATP</name>
        <dbReference type="ChEBI" id="CHEBI:30616"/>
    </ligand>
</feature>
<comment type="cofactor">
    <cofactor evidence="16">
        <name>Mg(2+)</name>
        <dbReference type="ChEBI" id="CHEBI:18420"/>
    </cofactor>
    <text evidence="16">Binds 1 Mg(2+) ion per subunit.</text>
</comment>
<dbReference type="GO" id="GO:0009423">
    <property type="term" value="P:chorismate biosynthetic process"/>
    <property type="evidence" value="ECO:0007669"/>
    <property type="project" value="UniProtKB-UniRule"/>
</dbReference>
<reference evidence="19" key="1">
    <citation type="submission" date="2013-08" db="EMBL/GenBank/DDBJ databases">
        <authorList>
            <person name="Durkin A.S."/>
            <person name="Haft D.R."/>
            <person name="McCorrison J."/>
            <person name="Torralba M."/>
            <person name="Gillis M."/>
            <person name="Haft D.H."/>
            <person name="Methe B."/>
            <person name="Sutton G."/>
            <person name="Nelson K.E."/>
        </authorList>
    </citation>
    <scope>NUCLEOTIDE SEQUENCE [LARGE SCALE GENOMIC DNA]</scope>
    <source>
        <strain evidence="19">F0233</strain>
    </source>
</reference>
<keyword evidence="10 16" id="KW-0067">ATP-binding</keyword>
<dbReference type="RefSeq" id="WP_021796283.1">
    <property type="nucleotide sequence ID" value="NZ_ACVN02000030.1"/>
</dbReference>
<keyword evidence="5 16" id="KW-0963">Cytoplasm</keyword>
<dbReference type="AlphaFoldDB" id="U2R1L6"/>
<comment type="caution">
    <text evidence="19">The sequence shown here is derived from an EMBL/GenBank/DDBJ whole genome shotgun (WGS) entry which is preliminary data.</text>
</comment>
<feature type="binding site" evidence="16">
    <location>
        <position position="152"/>
    </location>
    <ligand>
        <name>substrate</name>
    </ligand>
</feature>
<dbReference type="Pfam" id="PF24621">
    <property type="entry name" value="DHQS_C"/>
    <property type="match status" value="1"/>
</dbReference>
<protein>
    <recommendedName>
        <fullName evidence="16">Shikimate kinase</fullName>
        <shortName evidence="16">SK</shortName>
        <ecNumber evidence="16">2.7.1.71</ecNumber>
    </recommendedName>
</protein>
<dbReference type="InterPro" id="IPR030960">
    <property type="entry name" value="DHQS/DOIS_N"/>
</dbReference>
<proteinExistence type="inferred from homology"/>
<evidence type="ECO:0000256" key="11">
    <source>
        <dbReference type="ARBA" id="ARBA00023027"/>
    </source>
</evidence>
<evidence type="ECO:0000256" key="4">
    <source>
        <dbReference type="ARBA" id="ARBA00004842"/>
    </source>
</evidence>
<sequence length="562" mass="60464">MVDQPSAPGPDEPDEQEHRPAVVLVGPPGAGKTTVGTLIAHALGLPFLDTDDEVERVAGMPIPEIFLTKGEPAFRALEHETVLRVLREFDGIVALGGGAILHPGTQEALRRHMTVFLDVDVSQALPRVGLSGIRPLLMGDPVTKFNALMAQRRAIYESVSQIRLNTTGRRPQDSGEDILLALINAGTVDLPPGTVRRAASRHAPASVVSVTGHDGYEIRIGWDLLPEAGELIPRDAERVLVAHEAVVAPSADRLAEALEAGGRRVVRHELPDPARTKSLDAVARLWDLLGEHRFGRRDAIVAVGGAEAIYLLGFVGATWLRGVPVVNVPTSLLAMVDASVGGKAALDLPRGRDLVGAFHSPCGVLCDLGLLASLPAEQLRSGLAEIVKAGFVGDEQILRLIEANGGADALDIHSPVFRELMERALAVKARVVAEDLREVGLREILNYGHTLGHAIESCEGPAMRHGDAVAIGMVYAAELAHRLGRLDAEDLARHRSVLRMVGLPTGYSGASWRQLSQAMSWDKKVRNDELRFVVLEGIAKCTIARAPDERLLRESWAAIRDR</sequence>
<dbReference type="InterPro" id="IPR056179">
    <property type="entry name" value="DHQS_C"/>
</dbReference>
<dbReference type="SUPFAM" id="SSF56796">
    <property type="entry name" value="Dehydroquinate synthase-like"/>
    <property type="match status" value="1"/>
</dbReference>
<dbReference type="InterPro" id="IPR016037">
    <property type="entry name" value="DHQ_synth_AroB"/>
</dbReference>
<comment type="pathway">
    <text evidence="3">Metabolic intermediate biosynthesis; chorismate biosynthesis; chorismate from D-erythrose 4-phosphate and phosphoenolpyruvate: step 2/7.</text>
</comment>
<evidence type="ECO:0000256" key="2">
    <source>
        <dbReference type="ARBA" id="ARBA00001911"/>
    </source>
</evidence>
<feature type="domain" description="3-dehydroquinate synthase N-terminal" evidence="17">
    <location>
        <begin position="270"/>
        <end position="380"/>
    </location>
</feature>
<dbReference type="GO" id="GO:0003856">
    <property type="term" value="F:3-dehydroquinate synthase activity"/>
    <property type="evidence" value="ECO:0007669"/>
    <property type="project" value="UniProtKB-UniRule"/>
</dbReference>
<dbReference type="InterPro" id="IPR023000">
    <property type="entry name" value="Shikimate_kinase_CS"/>
</dbReference>